<evidence type="ECO:0000256" key="6">
    <source>
        <dbReference type="ARBA" id="ARBA00023315"/>
    </source>
</evidence>
<comment type="similarity">
    <text evidence="7">Belongs to the transferase hexapeptide repeat family. LpxD subfamily.</text>
</comment>
<sequence length="347" mass="36553">MKLSVLAHQLGGVCTGEDDPEISGVAGIEEAQPGHLTFVANPKYTAEVKKTRASAVLVSPDFPETALPALRVKNPDLAFARAIELFYREPVYAPGIHPKAEVHPSAKIGAGAHIGAYAVIGENVLIGENATILPHVVIYPGVTIGDRFFAHAHAVVRENCRLGDGVILQNGAIVGSDGFGFARLEGGGWYKIVQSGPAILDDEVEIQANACVDRARVGETHLHRGVKVDNLVQVGHGSIIGENSLLCSQTGLAGSTEIGRNVILAGQVGVAGHCKIGDGVIATAQAGLHGDIPAGSMLSGSPGFDNKQWLRVTAIMPRLPELVRQLQRVVKQMEKWTAQQGSDVHPT</sequence>
<evidence type="ECO:0000259" key="9">
    <source>
        <dbReference type="Pfam" id="PF25087"/>
    </source>
</evidence>
<comment type="pathway">
    <text evidence="7">Bacterial outer membrane biogenesis; LPS lipid A biosynthesis.</text>
</comment>
<keyword evidence="6 7" id="KW-0012">Acyltransferase</keyword>
<dbReference type="GO" id="GO:0009245">
    <property type="term" value="P:lipid A biosynthetic process"/>
    <property type="evidence" value="ECO:0007669"/>
    <property type="project" value="UniProtKB-UniRule"/>
</dbReference>
<keyword evidence="1 7" id="KW-0444">Lipid biosynthesis</keyword>
<dbReference type="InterPro" id="IPR020573">
    <property type="entry name" value="UDP_GlcNAc_AcTrfase_non-rep"/>
</dbReference>
<dbReference type="CDD" id="cd03352">
    <property type="entry name" value="LbH_LpxD"/>
    <property type="match status" value="1"/>
</dbReference>
<reference evidence="10" key="1">
    <citation type="journal article" date="2020" name="mSystems">
        <title>Genome- and Community-Level Interaction Insights into Carbon Utilization and Element Cycling Functions of Hydrothermarchaeota in Hydrothermal Sediment.</title>
        <authorList>
            <person name="Zhou Z."/>
            <person name="Liu Y."/>
            <person name="Xu W."/>
            <person name="Pan J."/>
            <person name="Luo Z.H."/>
            <person name="Li M."/>
        </authorList>
    </citation>
    <scope>NUCLEOTIDE SEQUENCE [LARGE SCALE GENOMIC DNA]</scope>
    <source>
        <strain evidence="10">SpSt-855</strain>
    </source>
</reference>
<dbReference type="NCBIfam" id="TIGR01853">
    <property type="entry name" value="lipid_A_lpxD"/>
    <property type="match status" value="1"/>
</dbReference>
<keyword evidence="3 7" id="KW-0808">Transferase</keyword>
<dbReference type="Gene3D" id="2.160.10.10">
    <property type="entry name" value="Hexapeptide repeat proteins"/>
    <property type="match status" value="1"/>
</dbReference>
<protein>
    <recommendedName>
        <fullName evidence="7">UDP-3-O-acylglucosamine N-acyltransferase</fullName>
        <ecNumber evidence="7">2.3.1.191</ecNumber>
    </recommendedName>
</protein>
<keyword evidence="2 7" id="KW-0441">Lipid A biosynthesis</keyword>
<evidence type="ECO:0000256" key="3">
    <source>
        <dbReference type="ARBA" id="ARBA00022679"/>
    </source>
</evidence>
<evidence type="ECO:0000256" key="2">
    <source>
        <dbReference type="ARBA" id="ARBA00022556"/>
    </source>
</evidence>
<organism evidence="10">
    <name type="scientific">Acidobacterium capsulatum</name>
    <dbReference type="NCBI Taxonomy" id="33075"/>
    <lineage>
        <taxon>Bacteria</taxon>
        <taxon>Pseudomonadati</taxon>
        <taxon>Acidobacteriota</taxon>
        <taxon>Terriglobia</taxon>
        <taxon>Terriglobales</taxon>
        <taxon>Acidobacteriaceae</taxon>
        <taxon>Acidobacterium</taxon>
    </lineage>
</organism>
<feature type="domain" description="UDP-3-O-[3-hydroxymyristoyl] glucosamine N-acyltransferase non-repeat region" evidence="8">
    <location>
        <begin position="19"/>
        <end position="85"/>
    </location>
</feature>
<dbReference type="NCBIfam" id="NF002060">
    <property type="entry name" value="PRK00892.1"/>
    <property type="match status" value="1"/>
</dbReference>
<dbReference type="EMBL" id="DTKL01000008">
    <property type="protein sequence ID" value="HGY93184.1"/>
    <property type="molecule type" value="Genomic_DNA"/>
</dbReference>
<comment type="caution">
    <text evidence="10">The sequence shown here is derived from an EMBL/GenBank/DDBJ whole genome shotgun (WGS) entry which is preliminary data.</text>
</comment>
<comment type="catalytic activity">
    <reaction evidence="7">
        <text>a UDP-3-O-[(3R)-3-hydroxyacyl]-alpha-D-glucosamine + a (3R)-hydroxyacyl-[ACP] = a UDP-2-N,3-O-bis[(3R)-3-hydroxyacyl]-alpha-D-glucosamine + holo-[ACP] + H(+)</text>
        <dbReference type="Rhea" id="RHEA:53836"/>
        <dbReference type="Rhea" id="RHEA-COMP:9685"/>
        <dbReference type="Rhea" id="RHEA-COMP:9945"/>
        <dbReference type="ChEBI" id="CHEBI:15378"/>
        <dbReference type="ChEBI" id="CHEBI:64479"/>
        <dbReference type="ChEBI" id="CHEBI:78827"/>
        <dbReference type="ChEBI" id="CHEBI:137740"/>
        <dbReference type="ChEBI" id="CHEBI:137748"/>
        <dbReference type="EC" id="2.3.1.191"/>
    </reaction>
</comment>
<dbReference type="InterPro" id="IPR011004">
    <property type="entry name" value="Trimer_LpxA-like_sf"/>
</dbReference>
<dbReference type="PANTHER" id="PTHR43378:SF2">
    <property type="entry name" value="UDP-3-O-ACYLGLUCOSAMINE N-ACYLTRANSFERASE 1, MITOCHONDRIAL-RELATED"/>
    <property type="match status" value="1"/>
</dbReference>
<dbReference type="Gene3D" id="3.40.1390.10">
    <property type="entry name" value="MurE/MurF, N-terminal domain"/>
    <property type="match status" value="1"/>
</dbReference>
<dbReference type="Pfam" id="PF25087">
    <property type="entry name" value="GMPPB_C"/>
    <property type="match status" value="1"/>
</dbReference>
<dbReference type="Pfam" id="PF04613">
    <property type="entry name" value="LpxD"/>
    <property type="match status" value="1"/>
</dbReference>
<name>A0A7V4XQ94_9BACT</name>
<keyword evidence="5 7" id="KW-0443">Lipid metabolism</keyword>
<gene>
    <name evidence="7 10" type="primary">lpxD</name>
    <name evidence="10" type="ORF">ENW50_00620</name>
</gene>
<comment type="subunit">
    <text evidence="7">Homotrimer.</text>
</comment>
<dbReference type="GO" id="GO:0103118">
    <property type="term" value="F:UDP-3-O-[(3R)-3-hydroxyacyl]-glucosamine N-acyltransferase activity"/>
    <property type="evidence" value="ECO:0007669"/>
    <property type="project" value="UniProtKB-EC"/>
</dbReference>
<proteinExistence type="inferred from homology"/>
<feature type="active site" description="Proton acceptor" evidence="7">
    <location>
        <position position="236"/>
    </location>
</feature>
<dbReference type="AlphaFoldDB" id="A0A7V4XQ94"/>
<evidence type="ECO:0000256" key="4">
    <source>
        <dbReference type="ARBA" id="ARBA00022737"/>
    </source>
</evidence>
<dbReference type="EC" id="2.3.1.191" evidence="7"/>
<dbReference type="UniPathway" id="UPA00973"/>
<evidence type="ECO:0000256" key="7">
    <source>
        <dbReference type="HAMAP-Rule" id="MF_00523"/>
    </source>
</evidence>
<evidence type="ECO:0000256" key="1">
    <source>
        <dbReference type="ARBA" id="ARBA00022516"/>
    </source>
</evidence>
<feature type="domain" description="Mannose-1-phosphate guanyltransferase C-terminal" evidence="9">
    <location>
        <begin position="98"/>
        <end position="177"/>
    </location>
</feature>
<dbReference type="SUPFAM" id="SSF51161">
    <property type="entry name" value="Trimeric LpxA-like enzymes"/>
    <property type="match status" value="1"/>
</dbReference>
<dbReference type="InterPro" id="IPR056729">
    <property type="entry name" value="GMPPB_C"/>
</dbReference>
<evidence type="ECO:0000256" key="5">
    <source>
        <dbReference type="ARBA" id="ARBA00023098"/>
    </source>
</evidence>
<evidence type="ECO:0000313" key="10">
    <source>
        <dbReference type="EMBL" id="HGY93184.1"/>
    </source>
</evidence>
<dbReference type="HAMAP" id="MF_00523">
    <property type="entry name" value="LpxD"/>
    <property type="match status" value="1"/>
</dbReference>
<dbReference type="GO" id="GO:0016410">
    <property type="term" value="F:N-acyltransferase activity"/>
    <property type="evidence" value="ECO:0007669"/>
    <property type="project" value="InterPro"/>
</dbReference>
<dbReference type="InterPro" id="IPR018357">
    <property type="entry name" value="Hexapep_transf_CS"/>
</dbReference>
<dbReference type="InterPro" id="IPR007691">
    <property type="entry name" value="LpxD"/>
</dbReference>
<comment type="function">
    <text evidence="7">Catalyzes the N-acylation of UDP-3-O-acylglucosamine using 3-hydroxyacyl-ACP as the acyl donor. Is involved in the biosynthesis of lipid A, a phosphorylated glycolipid that anchors the lipopolysaccharide to the outer membrane of the cell.</text>
</comment>
<dbReference type="PROSITE" id="PS00101">
    <property type="entry name" value="HEXAPEP_TRANSFERASES"/>
    <property type="match status" value="1"/>
</dbReference>
<dbReference type="PANTHER" id="PTHR43378">
    <property type="entry name" value="UDP-3-O-ACYLGLUCOSAMINE N-ACYLTRANSFERASE"/>
    <property type="match status" value="1"/>
</dbReference>
<dbReference type="GO" id="GO:0016020">
    <property type="term" value="C:membrane"/>
    <property type="evidence" value="ECO:0007669"/>
    <property type="project" value="GOC"/>
</dbReference>
<keyword evidence="4 7" id="KW-0677">Repeat</keyword>
<evidence type="ECO:0000259" key="8">
    <source>
        <dbReference type="Pfam" id="PF04613"/>
    </source>
</evidence>
<accession>A0A7V4XQ94</accession>